<protein>
    <submittedName>
        <fullName evidence="1">Uncharacterized protein</fullName>
    </submittedName>
</protein>
<organism evidence="1 2">
    <name type="scientific">Bauhinia variegata</name>
    <name type="common">Purple orchid tree</name>
    <name type="synonym">Phanera variegata</name>
    <dbReference type="NCBI Taxonomy" id="167791"/>
    <lineage>
        <taxon>Eukaryota</taxon>
        <taxon>Viridiplantae</taxon>
        <taxon>Streptophyta</taxon>
        <taxon>Embryophyta</taxon>
        <taxon>Tracheophyta</taxon>
        <taxon>Spermatophyta</taxon>
        <taxon>Magnoliopsida</taxon>
        <taxon>eudicotyledons</taxon>
        <taxon>Gunneridae</taxon>
        <taxon>Pentapetalae</taxon>
        <taxon>rosids</taxon>
        <taxon>fabids</taxon>
        <taxon>Fabales</taxon>
        <taxon>Fabaceae</taxon>
        <taxon>Cercidoideae</taxon>
        <taxon>Cercideae</taxon>
        <taxon>Bauhiniinae</taxon>
        <taxon>Bauhinia</taxon>
    </lineage>
</organism>
<dbReference type="Proteomes" id="UP000828941">
    <property type="component" value="Chromosome 14"/>
</dbReference>
<accession>A0ACB9KH60</accession>
<dbReference type="EMBL" id="CM039439">
    <property type="protein sequence ID" value="KAI4296471.1"/>
    <property type="molecule type" value="Genomic_DNA"/>
</dbReference>
<name>A0ACB9KH60_BAUVA</name>
<keyword evidence="2" id="KW-1185">Reference proteome</keyword>
<gene>
    <name evidence="1" type="ORF">L6164_036427</name>
</gene>
<proteinExistence type="predicted"/>
<sequence length="196" mass="22380">MKMQRISTTARFIESFFRLKLGFAFTWNCKASQLTIWKLPIKSKLHFEYPFLPPISHHVSIATHILLKVLIKGHPPSVAAPPQYFAAPEPRREPGFLEGCLVLLLPIGRVLLRPNMALAYAERHYYFNVYCGSHQSTYISWPLRTGSSLSSFLAQSRVNEIPNSTHNVLTFDLEAVFPVAAREVFERHVLILSVPY</sequence>
<comment type="caution">
    <text evidence="1">The sequence shown here is derived from an EMBL/GenBank/DDBJ whole genome shotgun (WGS) entry which is preliminary data.</text>
</comment>
<evidence type="ECO:0000313" key="1">
    <source>
        <dbReference type="EMBL" id="KAI4296471.1"/>
    </source>
</evidence>
<reference evidence="1 2" key="1">
    <citation type="journal article" date="2022" name="DNA Res.">
        <title>Chromosomal-level genome assembly of the orchid tree Bauhinia variegata (Leguminosae; Cercidoideae) supports the allotetraploid origin hypothesis of Bauhinia.</title>
        <authorList>
            <person name="Zhong Y."/>
            <person name="Chen Y."/>
            <person name="Zheng D."/>
            <person name="Pang J."/>
            <person name="Liu Y."/>
            <person name="Luo S."/>
            <person name="Meng S."/>
            <person name="Qian L."/>
            <person name="Wei D."/>
            <person name="Dai S."/>
            <person name="Zhou R."/>
        </authorList>
    </citation>
    <scope>NUCLEOTIDE SEQUENCE [LARGE SCALE GENOMIC DNA]</scope>
    <source>
        <strain evidence="1">BV-YZ2020</strain>
    </source>
</reference>
<evidence type="ECO:0000313" key="2">
    <source>
        <dbReference type="Proteomes" id="UP000828941"/>
    </source>
</evidence>